<organism evidence="1">
    <name type="scientific">bioreactor metagenome</name>
    <dbReference type="NCBI Taxonomy" id="1076179"/>
    <lineage>
        <taxon>unclassified sequences</taxon>
        <taxon>metagenomes</taxon>
        <taxon>ecological metagenomes</taxon>
    </lineage>
</organism>
<sequence>MLDSYFAYIPPLTSLGVLFAHRSDVVLVRIDEPQAKDVVATFIEGPEQLSGFCTVKIGECTVPGLENVFAVRAKLQSAQYVVRLHLRHFHRQAAHDWRRLVGGCPRH</sequence>
<dbReference type="EMBL" id="VSSQ01112116">
    <property type="protein sequence ID" value="MPN49134.1"/>
    <property type="molecule type" value="Genomic_DNA"/>
</dbReference>
<accession>A0A645ILE2</accession>
<gene>
    <name evidence="1" type="ORF">SDC9_196747</name>
</gene>
<name>A0A645ILE2_9ZZZZ</name>
<comment type="caution">
    <text evidence="1">The sequence shown here is derived from an EMBL/GenBank/DDBJ whole genome shotgun (WGS) entry which is preliminary data.</text>
</comment>
<protein>
    <submittedName>
        <fullName evidence="1">Uncharacterized protein</fullName>
    </submittedName>
</protein>
<reference evidence="1" key="1">
    <citation type="submission" date="2019-08" db="EMBL/GenBank/DDBJ databases">
        <authorList>
            <person name="Kucharzyk K."/>
            <person name="Murdoch R.W."/>
            <person name="Higgins S."/>
            <person name="Loffler F."/>
        </authorList>
    </citation>
    <scope>NUCLEOTIDE SEQUENCE</scope>
</reference>
<proteinExistence type="predicted"/>
<evidence type="ECO:0000313" key="1">
    <source>
        <dbReference type="EMBL" id="MPN49134.1"/>
    </source>
</evidence>
<dbReference type="AlphaFoldDB" id="A0A645ILE2"/>